<feature type="transmembrane region" description="Helical" evidence="1">
    <location>
        <begin position="32"/>
        <end position="53"/>
    </location>
</feature>
<evidence type="ECO:0000313" key="3">
    <source>
        <dbReference type="Proteomes" id="UP000198901"/>
    </source>
</evidence>
<reference evidence="2 3" key="1">
    <citation type="submission" date="2016-10" db="EMBL/GenBank/DDBJ databases">
        <authorList>
            <person name="de Groot N.N."/>
        </authorList>
    </citation>
    <scope>NUCLEOTIDE SEQUENCE [LARGE SCALE GENOMIC DNA]</scope>
    <source>
        <strain evidence="2 3">DSM 21668</strain>
    </source>
</reference>
<gene>
    <name evidence="2" type="ORF">SAMN04488090_3136</name>
</gene>
<dbReference type="Proteomes" id="UP000198901">
    <property type="component" value="Unassembled WGS sequence"/>
</dbReference>
<dbReference type="STRING" id="563176.SAMN04488090_3136"/>
<dbReference type="EMBL" id="FNGS01000005">
    <property type="protein sequence ID" value="SDM29243.1"/>
    <property type="molecule type" value="Genomic_DNA"/>
</dbReference>
<sequence length="81" mass="8729">MKFIPCLLSVLAGLALGTIVRLISPPWADLASVARMILIGFVLGVPSGIMLELVSRQFPPVNPSLDIRLFACLGILLSLLW</sequence>
<proteinExistence type="predicted"/>
<keyword evidence="1" id="KW-0812">Transmembrane</keyword>
<name>A0A1G9S184_9BACT</name>
<dbReference type="RefSeq" id="WP_093204115.1">
    <property type="nucleotide sequence ID" value="NZ_FNGS01000005.1"/>
</dbReference>
<keyword evidence="3" id="KW-1185">Reference proteome</keyword>
<accession>A0A1G9S184</accession>
<dbReference type="AlphaFoldDB" id="A0A1G9S184"/>
<organism evidence="2 3">
    <name type="scientific">Siphonobacter aquaeclarae</name>
    <dbReference type="NCBI Taxonomy" id="563176"/>
    <lineage>
        <taxon>Bacteria</taxon>
        <taxon>Pseudomonadati</taxon>
        <taxon>Bacteroidota</taxon>
        <taxon>Cytophagia</taxon>
        <taxon>Cytophagales</taxon>
        <taxon>Cytophagaceae</taxon>
        <taxon>Siphonobacter</taxon>
    </lineage>
</organism>
<evidence type="ECO:0000313" key="2">
    <source>
        <dbReference type="EMBL" id="SDM29243.1"/>
    </source>
</evidence>
<keyword evidence="1" id="KW-0472">Membrane</keyword>
<dbReference type="OrthoDB" id="965085at2"/>
<evidence type="ECO:0000256" key="1">
    <source>
        <dbReference type="SAM" id="Phobius"/>
    </source>
</evidence>
<keyword evidence="1" id="KW-1133">Transmembrane helix</keyword>
<protein>
    <submittedName>
        <fullName evidence="2">Uncharacterized protein</fullName>
    </submittedName>
</protein>